<gene>
    <name evidence="1" type="ORF">VW35_15975</name>
</gene>
<dbReference type="EMBL" id="LAJG01000034">
    <property type="protein sequence ID" value="KKB76985.1"/>
    <property type="molecule type" value="Genomic_DNA"/>
</dbReference>
<dbReference type="Proteomes" id="UP000033514">
    <property type="component" value="Unassembled WGS sequence"/>
</dbReference>
<protein>
    <submittedName>
        <fullName evidence="1">Uncharacterized protein</fullName>
    </submittedName>
</protein>
<comment type="caution">
    <text evidence="1">The sequence shown here is derived from an EMBL/GenBank/DDBJ whole genome shotgun (WGS) entry which is preliminary data.</text>
</comment>
<dbReference type="PATRIC" id="fig|361041.3.peg.2591"/>
<organism evidence="1 2">
    <name type="scientific">Devosia soli</name>
    <dbReference type="NCBI Taxonomy" id="361041"/>
    <lineage>
        <taxon>Bacteria</taxon>
        <taxon>Pseudomonadati</taxon>
        <taxon>Pseudomonadota</taxon>
        <taxon>Alphaproteobacteria</taxon>
        <taxon>Hyphomicrobiales</taxon>
        <taxon>Devosiaceae</taxon>
        <taxon>Devosia</taxon>
    </lineage>
</organism>
<name>A0A0F5L433_9HYPH</name>
<proteinExistence type="predicted"/>
<reference evidence="1 2" key="1">
    <citation type="submission" date="2015-03" db="EMBL/GenBank/DDBJ databases">
        <authorList>
            <person name="Hassan Y.I."/>
            <person name="Lepp D."/>
            <person name="Zhou T."/>
        </authorList>
    </citation>
    <scope>NUCLEOTIDE SEQUENCE [LARGE SCALE GENOMIC DNA]</scope>
    <source>
        <strain evidence="1 2">GH2-10</strain>
    </source>
</reference>
<sequence>MGGGIQMKTFVDTLSEELIERYKLYLETFMVDLWSASGMIEFRVGFSLRNDHKLRSFTLTVGAEEAITDDQRRAVIEALFLEIEDQIDEAVASNLVELN</sequence>
<dbReference type="AlphaFoldDB" id="A0A0F5L433"/>
<evidence type="ECO:0000313" key="1">
    <source>
        <dbReference type="EMBL" id="KKB76985.1"/>
    </source>
</evidence>
<accession>A0A0F5L433</accession>
<evidence type="ECO:0000313" key="2">
    <source>
        <dbReference type="Proteomes" id="UP000033514"/>
    </source>
</evidence>
<keyword evidence="2" id="KW-1185">Reference proteome</keyword>